<evidence type="ECO:0000313" key="8">
    <source>
        <dbReference type="EMBL" id="TFB95573.1"/>
    </source>
</evidence>
<dbReference type="PROSITE" id="PS00189">
    <property type="entry name" value="LIPOYL"/>
    <property type="match status" value="1"/>
</dbReference>
<comment type="similarity">
    <text evidence="2 6">Belongs to the 2-oxoacid dehydrogenase family.</text>
</comment>
<organism evidence="8 9">
    <name type="scientific">Cryobacterium luteum</name>
    <dbReference type="NCBI Taxonomy" id="1424661"/>
    <lineage>
        <taxon>Bacteria</taxon>
        <taxon>Bacillati</taxon>
        <taxon>Actinomycetota</taxon>
        <taxon>Actinomycetes</taxon>
        <taxon>Micrococcales</taxon>
        <taxon>Microbacteriaceae</taxon>
        <taxon>Cryobacterium</taxon>
    </lineage>
</organism>
<reference evidence="8 9" key="1">
    <citation type="submission" date="2019-03" db="EMBL/GenBank/DDBJ databases">
        <title>Genomics of glacier-inhabiting Cryobacterium strains.</title>
        <authorList>
            <person name="Liu Q."/>
            <person name="Xin Y.-H."/>
        </authorList>
    </citation>
    <scope>NUCLEOTIDE SEQUENCE [LARGE SCALE GENOMIC DNA]</scope>
    <source>
        <strain evidence="8 9">Hh15</strain>
    </source>
</reference>
<dbReference type="InterPro" id="IPR011053">
    <property type="entry name" value="Single_hybrid_motif"/>
</dbReference>
<evidence type="ECO:0000313" key="9">
    <source>
        <dbReference type="Proteomes" id="UP000297654"/>
    </source>
</evidence>
<keyword evidence="4 6" id="KW-0450">Lipoyl</keyword>
<dbReference type="InterPro" id="IPR050743">
    <property type="entry name" value="2-oxoacid_DH_E2_comp"/>
</dbReference>
<dbReference type="Pfam" id="PF00364">
    <property type="entry name" value="Biotin_lipoyl"/>
    <property type="match status" value="1"/>
</dbReference>
<sequence length="500" mass="51151">MSREFLLPDLGEGLTEAEIVAWLVAPGDTIVIDQAVVEVESAKSIVELPSPYGGVVASLFGEPGQIIHAGQVLLTVADPAAADAADAADAVDAPAAPAVVGVPAAMATAAPTGGSGAVLVGYGTTESTRPARRVAAGRFGTPRAADAPAPPKPAAPPAPTAPTAPAPPAPPVAVSRAERPAAVAASGSPAHVSPAITSSSTVDPIRSSPVVSPIVRRLAREKGFDASMLAGSGRNGLVLRSDVEDHLRHLSTPAAVPAQRTTTAPVASDASADIRIPISGLRKVVSQRLTTSRREIPEATIWLDVDATALFAARDQLLTATGERFSVTALIARFVVAGLRLYPVLNSSVDTASQEILQHGAVNLGIAAQTSRGLMVPVIHGAHAMNTRRLRDAIAALVAQSPDGTFAPSALTGGTFTLNNFGSLGVDGSAAIINHPEAAILGIGRMIERPWVVDHELAVRTVVELSMVFDHRVCDGGTAAGFLTYVARCIENPVSLLADL</sequence>
<evidence type="ECO:0000256" key="1">
    <source>
        <dbReference type="ARBA" id="ARBA00001938"/>
    </source>
</evidence>
<dbReference type="GO" id="GO:0005737">
    <property type="term" value="C:cytoplasm"/>
    <property type="evidence" value="ECO:0007669"/>
    <property type="project" value="TreeGrafter"/>
</dbReference>
<feature type="compositionally biased region" description="Low complexity" evidence="7">
    <location>
        <begin position="172"/>
        <end position="185"/>
    </location>
</feature>
<dbReference type="GO" id="GO:0016407">
    <property type="term" value="F:acetyltransferase activity"/>
    <property type="evidence" value="ECO:0007669"/>
    <property type="project" value="TreeGrafter"/>
</dbReference>
<gene>
    <name evidence="8" type="ORF">E3O10_00595</name>
</gene>
<keyword evidence="9" id="KW-1185">Reference proteome</keyword>
<dbReference type="Pfam" id="PF00198">
    <property type="entry name" value="2-oxoacid_dh"/>
    <property type="match status" value="1"/>
</dbReference>
<dbReference type="InterPro" id="IPR001078">
    <property type="entry name" value="2-oxoacid_DH_actylTfrase"/>
</dbReference>
<dbReference type="PROSITE" id="PS50968">
    <property type="entry name" value="BIOTINYL_LIPOYL"/>
    <property type="match status" value="1"/>
</dbReference>
<dbReference type="STRING" id="1424661.SAMN05216281_1119"/>
<accession>A0A1H8IAS5</accession>
<dbReference type="SUPFAM" id="SSF47005">
    <property type="entry name" value="Peripheral subunit-binding domain of 2-oxo acid dehydrogenase complex"/>
    <property type="match status" value="1"/>
</dbReference>
<name>A0A1H8IAS5_9MICO</name>
<dbReference type="RefSeq" id="WP_092110747.1">
    <property type="nucleotide sequence ID" value="NZ_FOCN01000011.1"/>
</dbReference>
<dbReference type="EMBL" id="SOFF01000002">
    <property type="protein sequence ID" value="TFB95573.1"/>
    <property type="molecule type" value="Genomic_DNA"/>
</dbReference>
<comment type="caution">
    <text evidence="8">The sequence shown here is derived from an EMBL/GenBank/DDBJ whole genome shotgun (WGS) entry which is preliminary data.</text>
</comment>
<dbReference type="EC" id="2.3.1.-" evidence="6"/>
<dbReference type="PROSITE" id="PS51826">
    <property type="entry name" value="PSBD"/>
    <property type="match status" value="1"/>
</dbReference>
<dbReference type="Proteomes" id="UP000297654">
    <property type="component" value="Unassembled WGS sequence"/>
</dbReference>
<evidence type="ECO:0000256" key="4">
    <source>
        <dbReference type="ARBA" id="ARBA00022823"/>
    </source>
</evidence>
<dbReference type="SUPFAM" id="SSF51230">
    <property type="entry name" value="Single hybrid motif"/>
    <property type="match status" value="1"/>
</dbReference>
<dbReference type="PANTHER" id="PTHR43178:SF5">
    <property type="entry name" value="LIPOAMIDE ACYLTRANSFERASE COMPONENT OF BRANCHED-CHAIN ALPHA-KETO ACID DEHYDROGENASE COMPLEX, MITOCHONDRIAL"/>
    <property type="match status" value="1"/>
</dbReference>
<feature type="region of interest" description="Disordered" evidence="7">
    <location>
        <begin position="141"/>
        <end position="207"/>
    </location>
</feature>
<evidence type="ECO:0000256" key="6">
    <source>
        <dbReference type="RuleBase" id="RU003423"/>
    </source>
</evidence>
<dbReference type="Pfam" id="PF02817">
    <property type="entry name" value="E3_binding"/>
    <property type="match status" value="1"/>
</dbReference>
<evidence type="ECO:0000256" key="3">
    <source>
        <dbReference type="ARBA" id="ARBA00022679"/>
    </source>
</evidence>
<comment type="cofactor">
    <cofactor evidence="1 6">
        <name>(R)-lipoate</name>
        <dbReference type="ChEBI" id="CHEBI:83088"/>
    </cofactor>
</comment>
<dbReference type="SUPFAM" id="SSF52777">
    <property type="entry name" value="CoA-dependent acyltransferases"/>
    <property type="match status" value="1"/>
</dbReference>
<dbReference type="InterPro" id="IPR004167">
    <property type="entry name" value="PSBD"/>
</dbReference>
<protein>
    <recommendedName>
        <fullName evidence="6">Dihydrolipoamide acetyltransferase component of pyruvate dehydrogenase complex</fullName>
        <ecNumber evidence="6">2.3.1.-</ecNumber>
    </recommendedName>
</protein>
<dbReference type="OrthoDB" id="9805770at2"/>
<dbReference type="GO" id="GO:0031405">
    <property type="term" value="F:lipoic acid binding"/>
    <property type="evidence" value="ECO:0007669"/>
    <property type="project" value="TreeGrafter"/>
</dbReference>
<keyword evidence="3 6" id="KW-0808">Transferase</keyword>
<evidence type="ECO:0000256" key="2">
    <source>
        <dbReference type="ARBA" id="ARBA00007317"/>
    </source>
</evidence>
<dbReference type="Gene3D" id="3.30.559.10">
    <property type="entry name" value="Chloramphenicol acetyltransferase-like domain"/>
    <property type="match status" value="1"/>
</dbReference>
<dbReference type="InterPro" id="IPR000089">
    <property type="entry name" value="Biotin_lipoyl"/>
</dbReference>
<dbReference type="Gene3D" id="2.40.50.100">
    <property type="match status" value="1"/>
</dbReference>
<dbReference type="PANTHER" id="PTHR43178">
    <property type="entry name" value="DIHYDROLIPOAMIDE ACETYLTRANSFERASE COMPONENT OF PYRUVATE DEHYDROGENASE COMPLEX"/>
    <property type="match status" value="1"/>
</dbReference>
<dbReference type="InterPro" id="IPR003016">
    <property type="entry name" value="2-oxoA_DH_lipoyl-BS"/>
</dbReference>
<dbReference type="Gene3D" id="4.10.320.10">
    <property type="entry name" value="E3-binding domain"/>
    <property type="match status" value="1"/>
</dbReference>
<evidence type="ECO:0000256" key="5">
    <source>
        <dbReference type="ARBA" id="ARBA00023315"/>
    </source>
</evidence>
<dbReference type="InterPro" id="IPR023213">
    <property type="entry name" value="CAT-like_dom_sf"/>
</dbReference>
<feature type="compositionally biased region" description="Pro residues" evidence="7">
    <location>
        <begin position="148"/>
        <end position="171"/>
    </location>
</feature>
<dbReference type="AlphaFoldDB" id="A0A1H8IAS5"/>
<keyword evidence="5 6" id="KW-0012">Acyltransferase</keyword>
<evidence type="ECO:0000256" key="7">
    <source>
        <dbReference type="SAM" id="MobiDB-lite"/>
    </source>
</evidence>
<dbReference type="InterPro" id="IPR036625">
    <property type="entry name" value="E3-bd_dom_sf"/>
</dbReference>
<proteinExistence type="inferred from homology"/>
<dbReference type="CDD" id="cd06849">
    <property type="entry name" value="lipoyl_domain"/>
    <property type="match status" value="1"/>
</dbReference>